<comment type="caution">
    <text evidence="1">The sequence shown here is derived from an EMBL/GenBank/DDBJ whole genome shotgun (WGS) entry which is preliminary data.</text>
</comment>
<evidence type="ECO:0008006" key="3">
    <source>
        <dbReference type="Google" id="ProtNLM"/>
    </source>
</evidence>
<feature type="non-terminal residue" evidence="1">
    <location>
        <position position="1"/>
    </location>
</feature>
<reference evidence="1" key="1">
    <citation type="submission" date="2023-10" db="EMBL/GenBank/DDBJ databases">
        <authorList>
            <person name="Chen Y."/>
            <person name="Shah S."/>
            <person name="Dougan E. K."/>
            <person name="Thang M."/>
            <person name="Chan C."/>
        </authorList>
    </citation>
    <scope>NUCLEOTIDE SEQUENCE [LARGE SCALE GENOMIC DNA]</scope>
</reference>
<evidence type="ECO:0000313" key="1">
    <source>
        <dbReference type="EMBL" id="CAK0874864.1"/>
    </source>
</evidence>
<organism evidence="1 2">
    <name type="scientific">Prorocentrum cordatum</name>
    <dbReference type="NCBI Taxonomy" id="2364126"/>
    <lineage>
        <taxon>Eukaryota</taxon>
        <taxon>Sar</taxon>
        <taxon>Alveolata</taxon>
        <taxon>Dinophyceae</taxon>
        <taxon>Prorocentrales</taxon>
        <taxon>Prorocentraceae</taxon>
        <taxon>Prorocentrum</taxon>
    </lineage>
</organism>
<keyword evidence="2" id="KW-1185">Reference proteome</keyword>
<accession>A0ABN9VNB9</accession>
<dbReference type="Proteomes" id="UP001189429">
    <property type="component" value="Unassembled WGS sequence"/>
</dbReference>
<name>A0ABN9VNB9_9DINO</name>
<proteinExistence type="predicted"/>
<evidence type="ECO:0000313" key="2">
    <source>
        <dbReference type="Proteomes" id="UP001189429"/>
    </source>
</evidence>
<gene>
    <name evidence="1" type="ORF">PCOR1329_LOCUS59653</name>
</gene>
<sequence>VVESDFAKNLAEEETAESDAVAAFDKRTQEIKVSNALKSQDVTYKVQEFKGLDKDVNELAADRTSTNDELTAVLEYYGKVKERCIAKPETYEERAARRQAEIKGLKEALAILNDETAPSLLQDFVTDAVLEDGEDSWPPC</sequence>
<dbReference type="EMBL" id="CAUYUJ010017444">
    <property type="protein sequence ID" value="CAK0874864.1"/>
    <property type="molecule type" value="Genomic_DNA"/>
</dbReference>
<protein>
    <recommendedName>
        <fullName evidence="3">Leucine zipper with capping helix domain-containing protein</fullName>
    </recommendedName>
</protein>